<evidence type="ECO:0000313" key="2">
    <source>
        <dbReference type="EMBL" id="MBB4914291.1"/>
    </source>
</evidence>
<keyword evidence="3" id="KW-1185">Reference proteome</keyword>
<dbReference type="PANTHER" id="PTHR30543">
    <property type="entry name" value="CHROMATE REDUCTASE"/>
    <property type="match status" value="1"/>
</dbReference>
<dbReference type="InterPro" id="IPR005025">
    <property type="entry name" value="FMN_Rdtase-like_dom"/>
</dbReference>
<proteinExistence type="predicted"/>
<gene>
    <name evidence="2" type="ORF">FHS44_001363</name>
</gene>
<accession>A0A7W7QJM9</accession>
<dbReference type="Proteomes" id="UP000552644">
    <property type="component" value="Unassembled WGS sequence"/>
</dbReference>
<dbReference type="PANTHER" id="PTHR30543:SF21">
    <property type="entry name" value="NAD(P)H-DEPENDENT FMN REDUCTASE LOT6"/>
    <property type="match status" value="1"/>
</dbReference>
<sequence>MSQTPLHLAVVVGSVREGRFGPTVVNWFAEQVTQYGRFTTDVIDLAELPLPVVLPRFGDDPAPEVAAVAKQLSERLAAADAFVVVTPEYNHSLPASLKNALDWSDAEWQAKPVALVAYGGRSGGIRAAEHTRQILSALEAVTIREVLTFQFPREVFGEDGGPKDPESYAATAKEILRQLEWWAGVLREGREQRPYVA</sequence>
<name>A0A7W7QJM9_9ACTN</name>
<dbReference type="GO" id="GO:0005829">
    <property type="term" value="C:cytosol"/>
    <property type="evidence" value="ECO:0007669"/>
    <property type="project" value="TreeGrafter"/>
</dbReference>
<dbReference type="Gene3D" id="3.40.50.360">
    <property type="match status" value="1"/>
</dbReference>
<dbReference type="EMBL" id="JACHJP010000001">
    <property type="protein sequence ID" value="MBB4914291.1"/>
    <property type="molecule type" value="Genomic_DNA"/>
</dbReference>
<dbReference type="GO" id="GO:0016491">
    <property type="term" value="F:oxidoreductase activity"/>
    <property type="evidence" value="ECO:0007669"/>
    <property type="project" value="InterPro"/>
</dbReference>
<dbReference type="Pfam" id="PF03358">
    <property type="entry name" value="FMN_red"/>
    <property type="match status" value="1"/>
</dbReference>
<dbReference type="RefSeq" id="WP_184712968.1">
    <property type="nucleotide sequence ID" value="NZ_JACHJP010000001.1"/>
</dbReference>
<dbReference type="InterPro" id="IPR029039">
    <property type="entry name" value="Flavoprotein-like_sf"/>
</dbReference>
<dbReference type="SUPFAM" id="SSF52218">
    <property type="entry name" value="Flavoproteins"/>
    <property type="match status" value="1"/>
</dbReference>
<dbReference type="InterPro" id="IPR050712">
    <property type="entry name" value="NAD(P)H-dep_reductase"/>
</dbReference>
<evidence type="ECO:0000313" key="3">
    <source>
        <dbReference type="Proteomes" id="UP000552644"/>
    </source>
</evidence>
<dbReference type="AlphaFoldDB" id="A0A7W7QJM9"/>
<evidence type="ECO:0000259" key="1">
    <source>
        <dbReference type="Pfam" id="PF03358"/>
    </source>
</evidence>
<organism evidence="2 3">
    <name type="scientific">Streptosporangium saharense</name>
    <dbReference type="NCBI Taxonomy" id="1706840"/>
    <lineage>
        <taxon>Bacteria</taxon>
        <taxon>Bacillati</taxon>
        <taxon>Actinomycetota</taxon>
        <taxon>Actinomycetes</taxon>
        <taxon>Streptosporangiales</taxon>
        <taxon>Streptosporangiaceae</taxon>
        <taxon>Streptosporangium</taxon>
    </lineage>
</organism>
<protein>
    <submittedName>
        <fullName evidence="2">NAD(P)H-dependent FMN reductase</fullName>
    </submittedName>
</protein>
<comment type="caution">
    <text evidence="2">The sequence shown here is derived from an EMBL/GenBank/DDBJ whole genome shotgun (WGS) entry which is preliminary data.</text>
</comment>
<reference evidence="2 3" key="1">
    <citation type="submission" date="2020-08" db="EMBL/GenBank/DDBJ databases">
        <title>Genomic Encyclopedia of Type Strains, Phase III (KMG-III): the genomes of soil and plant-associated and newly described type strains.</title>
        <authorList>
            <person name="Whitman W."/>
        </authorList>
    </citation>
    <scope>NUCLEOTIDE SEQUENCE [LARGE SCALE GENOMIC DNA]</scope>
    <source>
        <strain evidence="2 3">CECT 8840</strain>
    </source>
</reference>
<dbReference type="GO" id="GO:0010181">
    <property type="term" value="F:FMN binding"/>
    <property type="evidence" value="ECO:0007669"/>
    <property type="project" value="TreeGrafter"/>
</dbReference>
<feature type="domain" description="NADPH-dependent FMN reductase-like" evidence="1">
    <location>
        <begin position="8"/>
        <end position="147"/>
    </location>
</feature>